<dbReference type="Proteomes" id="UP001368500">
    <property type="component" value="Unassembled WGS sequence"/>
</dbReference>
<comment type="cofactor">
    <cofactor evidence="8">
        <name>Mg(2+)</name>
        <dbReference type="ChEBI" id="CHEBI:18420"/>
    </cofactor>
    <text evidence="8">Binds 1 Mg(2+) ion per subunit.</text>
</comment>
<feature type="binding site" evidence="8">
    <location>
        <position position="158"/>
    </location>
    <ligand>
        <name>IMP</name>
        <dbReference type="ChEBI" id="CHEBI:58053"/>
        <note>ligand shared between dimeric partners</note>
    </ligand>
</feature>
<dbReference type="NCBIfam" id="TIGR00184">
    <property type="entry name" value="purA"/>
    <property type="match status" value="1"/>
</dbReference>
<keyword evidence="6 8" id="KW-0460">Magnesium</keyword>
<dbReference type="Gene3D" id="3.90.170.10">
    <property type="entry name" value="Adenylosuccinate Synthetase, subunit A, domain 3"/>
    <property type="match status" value="1"/>
</dbReference>
<evidence type="ECO:0000256" key="2">
    <source>
        <dbReference type="ARBA" id="ARBA00022598"/>
    </source>
</evidence>
<dbReference type="InterPro" id="IPR001114">
    <property type="entry name" value="Adenylosuccinate_synthetase"/>
</dbReference>
<keyword evidence="2 8" id="KW-0436">Ligase</keyword>
<name>A0ABU9BBL6_9BURK</name>
<dbReference type="Gene3D" id="3.40.440.10">
    <property type="entry name" value="Adenylosuccinate Synthetase, subunit A, domain 1"/>
    <property type="match status" value="1"/>
</dbReference>
<feature type="binding site" evidence="8">
    <location>
        <begin position="52"/>
        <end position="54"/>
    </location>
    <ligand>
        <name>GTP</name>
        <dbReference type="ChEBI" id="CHEBI:37565"/>
    </ligand>
</feature>
<dbReference type="InterPro" id="IPR033128">
    <property type="entry name" value="Adenylosuccin_syn_Lys_AS"/>
</dbReference>
<evidence type="ECO:0000256" key="4">
    <source>
        <dbReference type="ARBA" id="ARBA00022741"/>
    </source>
</evidence>
<evidence type="ECO:0000256" key="7">
    <source>
        <dbReference type="ARBA" id="ARBA00023134"/>
    </source>
</evidence>
<dbReference type="CDD" id="cd03108">
    <property type="entry name" value="AdSS"/>
    <property type="match status" value="1"/>
</dbReference>
<dbReference type="Pfam" id="PF00709">
    <property type="entry name" value="Adenylsucc_synt"/>
    <property type="match status" value="1"/>
</dbReference>
<feature type="binding site" evidence="8">
    <location>
        <begin position="350"/>
        <end position="352"/>
    </location>
    <ligand>
        <name>GTP</name>
        <dbReference type="ChEBI" id="CHEBI:37565"/>
    </ligand>
</feature>
<sequence>MQQANATGAAQSGRNVVVVGTQWGDEGKGKVVDWLTDHAQGVVRFQGGHNAGHTLVIKGVKTALQLIPSGIMRDGVPCYIGNGVVVDPVHLLSEIERLEKIGLEVRSRLFISESCPLILPFHVAVDKAREALREATPAGKIGTTGKGIGPAYEDKVARRALRVQDLKHPERFAHKLRDLLALHNEALAGYLKSEALAFQPIYDQAMLVAEQLKPMMADVGYGLYKASKAGANILFEGAQGTLLDIDHGTYPFVTSSNCVAGNAAAGAGVGPDMLHYILGITKAYTTRVGSGPFPTELDINAEGTVGHHLSTVGQERGTVTGRARRCGWLDAAALKRSVVINGISGVCITKLDVLDGLKEIQVCVGYMLHGRPVDILPLDADDITACVPQFETFPGWTESTFGVTEWDKLPANAQAYLRRVEQLIAAPIDMVSTGPDRDHTILLRHPYAGR</sequence>
<comment type="caution">
    <text evidence="11">The sequence shown here is derived from an EMBL/GenBank/DDBJ whole genome shotgun (WGS) entry which is preliminary data.</text>
</comment>
<feature type="binding site" description="in other chain" evidence="8">
    <location>
        <position position="322"/>
    </location>
    <ligand>
        <name>IMP</name>
        <dbReference type="ChEBI" id="CHEBI:58053"/>
        <note>ligand shared between dimeric partners</note>
    </ligand>
</feature>
<evidence type="ECO:0000256" key="6">
    <source>
        <dbReference type="ARBA" id="ARBA00022842"/>
    </source>
</evidence>
<dbReference type="InterPro" id="IPR042109">
    <property type="entry name" value="Adenylosuccinate_synth_dom1"/>
</dbReference>
<organism evidence="11 12">
    <name type="scientific">Pseudaquabacterium rugosum</name>
    <dbReference type="NCBI Taxonomy" id="2984194"/>
    <lineage>
        <taxon>Bacteria</taxon>
        <taxon>Pseudomonadati</taxon>
        <taxon>Pseudomonadota</taxon>
        <taxon>Betaproteobacteria</taxon>
        <taxon>Burkholderiales</taxon>
        <taxon>Sphaerotilaceae</taxon>
        <taxon>Pseudaquabacterium</taxon>
    </lineage>
</organism>
<dbReference type="EC" id="6.3.4.4" evidence="8 10"/>
<dbReference type="PROSITE" id="PS00513">
    <property type="entry name" value="ADENYLOSUCCIN_SYN_2"/>
    <property type="match status" value="1"/>
</dbReference>
<dbReference type="InterPro" id="IPR027417">
    <property type="entry name" value="P-loop_NTPase"/>
</dbReference>
<comment type="pathway">
    <text evidence="8 10">Purine metabolism; AMP biosynthesis via de novo pathway; AMP from IMP: step 1/2.</text>
</comment>
<feature type="active site" evidence="9">
    <location>
        <position position="155"/>
    </location>
</feature>
<evidence type="ECO:0000256" key="1">
    <source>
        <dbReference type="ARBA" id="ARBA00011738"/>
    </source>
</evidence>
<keyword evidence="3 8" id="KW-0479">Metal-binding</keyword>
<comment type="function">
    <text evidence="8">Plays an important role in the de novo pathway of purine nucleotide biosynthesis. Catalyzes the first committed step in the biosynthesis of AMP from IMP.</text>
</comment>
<feature type="active site" description="Proton donor" evidence="8">
    <location>
        <position position="53"/>
    </location>
</feature>
<dbReference type="PANTHER" id="PTHR11846">
    <property type="entry name" value="ADENYLOSUCCINATE SYNTHETASE"/>
    <property type="match status" value="1"/>
</dbReference>
<keyword evidence="4 8" id="KW-0547">Nucleotide-binding</keyword>
<comment type="catalytic activity">
    <reaction evidence="8 10">
        <text>IMP + L-aspartate + GTP = N(6)-(1,2-dicarboxyethyl)-AMP + GDP + phosphate + 2 H(+)</text>
        <dbReference type="Rhea" id="RHEA:15753"/>
        <dbReference type="ChEBI" id="CHEBI:15378"/>
        <dbReference type="ChEBI" id="CHEBI:29991"/>
        <dbReference type="ChEBI" id="CHEBI:37565"/>
        <dbReference type="ChEBI" id="CHEBI:43474"/>
        <dbReference type="ChEBI" id="CHEBI:57567"/>
        <dbReference type="ChEBI" id="CHEBI:58053"/>
        <dbReference type="ChEBI" id="CHEBI:58189"/>
        <dbReference type="EC" id="6.3.4.4"/>
    </reaction>
</comment>
<feature type="binding site" evidence="8">
    <location>
        <begin position="432"/>
        <end position="434"/>
    </location>
    <ligand>
        <name>GTP</name>
        <dbReference type="ChEBI" id="CHEBI:37565"/>
    </ligand>
</feature>
<feature type="binding site" evidence="8">
    <location>
        <position position="25"/>
    </location>
    <ligand>
        <name>Mg(2+)</name>
        <dbReference type="ChEBI" id="CHEBI:18420"/>
    </ligand>
</feature>
<protein>
    <recommendedName>
        <fullName evidence="8 10">Adenylosuccinate synthetase</fullName>
        <shortName evidence="8">AMPSase</shortName>
        <shortName evidence="8">AdSS</shortName>
        <ecNumber evidence="8 10">6.3.4.4</ecNumber>
    </recommendedName>
    <alternativeName>
        <fullName evidence="8">IMP--aspartate ligase</fullName>
    </alternativeName>
</protein>
<feature type="binding site" evidence="8">
    <location>
        <position position="52"/>
    </location>
    <ligand>
        <name>Mg(2+)</name>
        <dbReference type="ChEBI" id="CHEBI:18420"/>
    </ligand>
</feature>
<dbReference type="HAMAP" id="MF_00011">
    <property type="entry name" value="Adenylosucc_synth"/>
    <property type="match status" value="1"/>
</dbReference>
<dbReference type="RefSeq" id="WP_341375070.1">
    <property type="nucleotide sequence ID" value="NZ_JBBUTF010000013.1"/>
</dbReference>
<feature type="binding site" description="in other chain" evidence="8">
    <location>
        <position position="144"/>
    </location>
    <ligand>
        <name>IMP</name>
        <dbReference type="ChEBI" id="CHEBI:58053"/>
        <note>ligand shared between dimeric partners</note>
    </ligand>
</feature>
<feature type="binding site" description="in other chain" evidence="8">
    <location>
        <position position="254"/>
    </location>
    <ligand>
        <name>IMP</name>
        <dbReference type="ChEBI" id="CHEBI:58053"/>
        <note>ligand shared between dimeric partners</note>
    </ligand>
</feature>
<evidence type="ECO:0000313" key="11">
    <source>
        <dbReference type="EMBL" id="MEK8027296.1"/>
    </source>
</evidence>
<keyword evidence="12" id="KW-1185">Reference proteome</keyword>
<feature type="binding site" evidence="8">
    <location>
        <position position="324"/>
    </location>
    <ligand>
        <name>GTP</name>
        <dbReference type="ChEBI" id="CHEBI:37565"/>
    </ligand>
</feature>
<comment type="similarity">
    <text evidence="8 10">Belongs to the adenylosuccinate synthetase family.</text>
</comment>
<reference evidence="11 12" key="1">
    <citation type="submission" date="2024-04" db="EMBL/GenBank/DDBJ databases">
        <title>Novel species of the genus Ideonella isolated from streams.</title>
        <authorList>
            <person name="Lu H."/>
        </authorList>
    </citation>
    <scope>NUCLEOTIDE SEQUENCE [LARGE SCALE GENOMIC DNA]</scope>
    <source>
        <strain evidence="11 12">BYS139W</strain>
    </source>
</reference>
<comment type="subcellular location">
    <subcellularLocation>
        <location evidence="8">Cytoplasm</location>
    </subcellularLocation>
</comment>
<dbReference type="EMBL" id="JBBUTF010000013">
    <property type="protein sequence ID" value="MEK8027296.1"/>
    <property type="molecule type" value="Genomic_DNA"/>
</dbReference>
<evidence type="ECO:0000256" key="10">
    <source>
        <dbReference type="RuleBase" id="RU000520"/>
    </source>
</evidence>
<keyword evidence="5 8" id="KW-0658">Purine biosynthesis</keyword>
<feature type="binding site" description="in other chain" evidence="8">
    <location>
        <begin position="50"/>
        <end position="53"/>
    </location>
    <ligand>
        <name>IMP</name>
        <dbReference type="ChEBI" id="CHEBI:58053"/>
        <note>ligand shared between dimeric partners</note>
    </ligand>
</feature>
<keyword evidence="7 8" id="KW-0342">GTP-binding</keyword>
<gene>
    <name evidence="8" type="primary">purA</name>
    <name evidence="11" type="ORF">AACH11_15125</name>
</gene>
<proteinExistence type="inferred from homology"/>
<dbReference type="PANTHER" id="PTHR11846:SF0">
    <property type="entry name" value="ADENYLOSUCCINATE SYNTHETASE"/>
    <property type="match status" value="1"/>
</dbReference>
<dbReference type="InterPro" id="IPR018220">
    <property type="entry name" value="Adenylosuccin_syn_GTP-bd"/>
</dbReference>
<dbReference type="Gene3D" id="1.10.300.10">
    <property type="entry name" value="Adenylosuccinate Synthetase, subunit A, domain 2"/>
    <property type="match status" value="1"/>
</dbReference>
<dbReference type="SUPFAM" id="SSF52540">
    <property type="entry name" value="P-loop containing nucleoside triphosphate hydrolases"/>
    <property type="match status" value="1"/>
</dbReference>
<accession>A0ABU9BBL6</accession>
<evidence type="ECO:0000256" key="3">
    <source>
        <dbReference type="ARBA" id="ARBA00022723"/>
    </source>
</evidence>
<evidence type="ECO:0000313" key="12">
    <source>
        <dbReference type="Proteomes" id="UP001368500"/>
    </source>
</evidence>
<dbReference type="PROSITE" id="PS01266">
    <property type="entry name" value="ADENYLOSUCCIN_SYN_1"/>
    <property type="match status" value="1"/>
</dbReference>
<evidence type="ECO:0000256" key="5">
    <source>
        <dbReference type="ARBA" id="ARBA00022755"/>
    </source>
</evidence>
<evidence type="ECO:0000256" key="9">
    <source>
        <dbReference type="PROSITE-ProRule" id="PRU10134"/>
    </source>
</evidence>
<feature type="binding site" evidence="8">
    <location>
        <begin position="24"/>
        <end position="30"/>
    </location>
    <ligand>
        <name>GTP</name>
        <dbReference type="ChEBI" id="CHEBI:37565"/>
    </ligand>
</feature>
<dbReference type="InterPro" id="IPR042110">
    <property type="entry name" value="Adenylosuccinate_synth_dom2"/>
</dbReference>
<comment type="subunit">
    <text evidence="1 8">Homodimer.</text>
</comment>
<evidence type="ECO:0000256" key="8">
    <source>
        <dbReference type="HAMAP-Rule" id="MF_00011"/>
    </source>
</evidence>
<keyword evidence="8" id="KW-0963">Cytoplasm</keyword>
<dbReference type="NCBIfam" id="NF002223">
    <property type="entry name" value="PRK01117.1"/>
    <property type="match status" value="1"/>
</dbReference>
<dbReference type="InterPro" id="IPR042111">
    <property type="entry name" value="Adenylosuccinate_synth_dom3"/>
</dbReference>
<feature type="binding site" description="in other chain" evidence="8">
    <location>
        <begin position="25"/>
        <end position="28"/>
    </location>
    <ligand>
        <name>IMP</name>
        <dbReference type="ChEBI" id="CHEBI:58053"/>
        <note>ligand shared between dimeric partners</note>
    </ligand>
</feature>
<feature type="binding site" description="in other chain" evidence="8">
    <location>
        <position position="239"/>
    </location>
    <ligand>
        <name>IMP</name>
        <dbReference type="ChEBI" id="CHEBI:58053"/>
        <note>ligand shared between dimeric partners</note>
    </ligand>
</feature>
<dbReference type="GO" id="GO:0004019">
    <property type="term" value="F:adenylosuccinate synthase activity"/>
    <property type="evidence" value="ECO:0007669"/>
    <property type="project" value="UniProtKB-EC"/>
</dbReference>
<feature type="active site" description="Proton acceptor" evidence="8">
    <location>
        <position position="25"/>
    </location>
</feature>
<feature type="binding site" evidence="8">
    <location>
        <begin position="318"/>
        <end position="324"/>
    </location>
    <ligand>
        <name>substrate</name>
    </ligand>
</feature>
<dbReference type="SMART" id="SM00788">
    <property type="entry name" value="Adenylsucc_synt"/>
    <property type="match status" value="1"/>
</dbReference>